<dbReference type="AlphaFoldDB" id="A0A1Q9EX34"/>
<dbReference type="PANTHER" id="PTHR12905">
    <property type="entry name" value="METALLOPHOSPHOESTERASE"/>
    <property type="match status" value="1"/>
</dbReference>
<keyword evidence="2" id="KW-1185">Reference proteome</keyword>
<protein>
    <submittedName>
        <fullName evidence="1">UPF0046 protein T07D4.2</fullName>
    </submittedName>
</protein>
<reference evidence="1 2" key="1">
    <citation type="submission" date="2016-02" db="EMBL/GenBank/DDBJ databases">
        <title>Genome analysis of coral dinoflagellate symbionts highlights evolutionary adaptations to a symbiotic lifestyle.</title>
        <authorList>
            <person name="Aranda M."/>
            <person name="Li Y."/>
            <person name="Liew Y.J."/>
            <person name="Baumgarten S."/>
            <person name="Simakov O."/>
            <person name="Wilson M."/>
            <person name="Piel J."/>
            <person name="Ashoor H."/>
            <person name="Bougouffa S."/>
            <person name="Bajic V.B."/>
            <person name="Ryu T."/>
            <person name="Ravasi T."/>
            <person name="Bayer T."/>
            <person name="Micklem G."/>
            <person name="Kim H."/>
            <person name="Bhak J."/>
            <person name="Lajeunesse T.C."/>
            <person name="Voolstra C.R."/>
        </authorList>
    </citation>
    <scope>NUCLEOTIDE SEQUENCE [LARGE SCALE GENOMIC DNA]</scope>
    <source>
        <strain evidence="1 2">CCMP2467</strain>
    </source>
</reference>
<dbReference type="InterPro" id="IPR029052">
    <property type="entry name" value="Metallo-depent_PP-like"/>
</dbReference>
<dbReference type="Gene3D" id="3.60.21.10">
    <property type="match status" value="1"/>
</dbReference>
<dbReference type="Proteomes" id="UP000186817">
    <property type="component" value="Unassembled WGS sequence"/>
</dbReference>
<dbReference type="EMBL" id="LSRX01000050">
    <property type="protein sequence ID" value="OLQ12004.1"/>
    <property type="molecule type" value="Genomic_DNA"/>
</dbReference>
<sequence>MMASMSDSLMDCPRWALSSASETLAGDLIWKTHDLMRVQGTFSNDTNWRLARGSLSDGAVEDPAYFQRKLTNARVLNHDMAEVMGLKIWGAGWHARRGDSSPNNDYADLPAGVDIMVTHEAPFGIFDLTGGGHWGSSRALLEAIYRVKPKVHLFGHIHEQRGHWTKRAGGGFDGGVQYRPNPDSREVFRPNGPPAADYPVEVESNNAMANQPVVDHSWTGVWAPQHIVGRPRLILATQQVSGVKREAACPCHEDDGWRFASEE</sequence>
<proteinExistence type="predicted"/>
<name>A0A1Q9EX34_SYMMI</name>
<dbReference type="OrthoDB" id="421093at2759"/>
<dbReference type="PANTHER" id="PTHR12905:SF0">
    <property type="entry name" value="CALCINEURIN-LIKE PHOSPHOESTERASE DOMAIN-CONTAINING PROTEIN"/>
    <property type="match status" value="1"/>
</dbReference>
<evidence type="ECO:0000313" key="1">
    <source>
        <dbReference type="EMBL" id="OLQ12004.1"/>
    </source>
</evidence>
<dbReference type="InterPro" id="IPR051693">
    <property type="entry name" value="UPF0046_metallophosphoest"/>
</dbReference>
<evidence type="ECO:0000313" key="2">
    <source>
        <dbReference type="Proteomes" id="UP000186817"/>
    </source>
</evidence>
<organism evidence="1 2">
    <name type="scientific">Symbiodinium microadriaticum</name>
    <name type="common">Dinoflagellate</name>
    <name type="synonym">Zooxanthella microadriatica</name>
    <dbReference type="NCBI Taxonomy" id="2951"/>
    <lineage>
        <taxon>Eukaryota</taxon>
        <taxon>Sar</taxon>
        <taxon>Alveolata</taxon>
        <taxon>Dinophyceae</taxon>
        <taxon>Suessiales</taxon>
        <taxon>Symbiodiniaceae</taxon>
        <taxon>Symbiodinium</taxon>
    </lineage>
</organism>
<gene>
    <name evidence="1" type="primary">T07D4.2</name>
    <name evidence="1" type="ORF">AK812_SmicGene4090</name>
</gene>
<accession>A0A1Q9EX34</accession>
<dbReference type="SUPFAM" id="SSF56300">
    <property type="entry name" value="Metallo-dependent phosphatases"/>
    <property type="match status" value="1"/>
</dbReference>
<comment type="caution">
    <text evidence="1">The sequence shown here is derived from an EMBL/GenBank/DDBJ whole genome shotgun (WGS) entry which is preliminary data.</text>
</comment>